<keyword evidence="5" id="KW-1185">Reference proteome</keyword>
<dbReference type="NCBIfam" id="TIGR03440">
    <property type="entry name" value="egtB_TIGR03440"/>
    <property type="match status" value="1"/>
</dbReference>
<dbReference type="Pfam" id="PF03781">
    <property type="entry name" value="FGE-sulfatase"/>
    <property type="match status" value="1"/>
</dbReference>
<reference evidence="3 5" key="2">
    <citation type="submission" date="2016-10" db="EMBL/GenBank/DDBJ databases">
        <authorList>
            <person name="Varghese N."/>
            <person name="Submissions S."/>
        </authorList>
    </citation>
    <scope>NUCLEOTIDE SEQUENCE [LARGE SCALE GENOMIC DNA]</scope>
    <source>
        <strain evidence="3 5">DSW-5</strain>
    </source>
</reference>
<dbReference type="InterPro" id="IPR017806">
    <property type="entry name" value="EgtB"/>
</dbReference>
<dbReference type="EMBL" id="LGBR01000001">
    <property type="protein sequence ID" value="KOY52963.1"/>
    <property type="molecule type" value="Genomic_DNA"/>
</dbReference>
<dbReference type="InterPro" id="IPR042095">
    <property type="entry name" value="SUMF_sf"/>
</dbReference>
<name>A0A0M9CI45_9FLAO</name>
<dbReference type="SUPFAM" id="SSF56436">
    <property type="entry name" value="C-type lectin-like"/>
    <property type="match status" value="1"/>
</dbReference>
<evidence type="ECO:0000313" key="4">
    <source>
        <dbReference type="Proteomes" id="UP000037716"/>
    </source>
</evidence>
<accession>A0A0M9CI45</accession>
<evidence type="ECO:0000313" key="3">
    <source>
        <dbReference type="EMBL" id="SEE55207.1"/>
    </source>
</evidence>
<comment type="caution">
    <text evidence="2">The sequence shown here is derived from an EMBL/GenBank/DDBJ whole genome shotgun (WGS) entry which is preliminary data.</text>
</comment>
<gene>
    <name evidence="2" type="ORF">I602_2523</name>
    <name evidence="3" type="ORF">SAMN05444353_2297</name>
</gene>
<evidence type="ECO:0000313" key="5">
    <source>
        <dbReference type="Proteomes" id="UP000183071"/>
    </source>
</evidence>
<feature type="domain" description="Sulfatase-modifying factor enzyme-like" evidence="1">
    <location>
        <begin position="169"/>
        <end position="318"/>
    </location>
</feature>
<dbReference type="PANTHER" id="PTHR23150">
    <property type="entry name" value="SULFATASE MODIFYING FACTOR 1, 2"/>
    <property type="match status" value="1"/>
</dbReference>
<evidence type="ECO:0000259" key="1">
    <source>
        <dbReference type="Pfam" id="PF03781"/>
    </source>
</evidence>
<reference evidence="2 4" key="1">
    <citation type="submission" date="2015-07" db="EMBL/GenBank/DDBJ databases">
        <title>Genome of Polaribacter dokdonenesis DSW-5, isolated from seawater off Dokdo in Korea.</title>
        <authorList>
            <person name="Yoon K."/>
            <person name="Song J.Y."/>
            <person name="Kim J.F."/>
        </authorList>
    </citation>
    <scope>NUCLEOTIDE SEQUENCE [LARGE SCALE GENOMIC DNA]</scope>
    <source>
        <strain evidence="2 4">DSW-5</strain>
    </source>
</reference>
<dbReference type="Proteomes" id="UP000183071">
    <property type="component" value="Unassembled WGS sequence"/>
</dbReference>
<evidence type="ECO:0000313" key="2">
    <source>
        <dbReference type="EMBL" id="KOY52963.1"/>
    </source>
</evidence>
<dbReference type="AlphaFoldDB" id="A0A0M9CI45"/>
<organism evidence="2 4">
    <name type="scientific">Polaribacter dokdonensis DSW-5</name>
    <dbReference type="NCBI Taxonomy" id="1300348"/>
    <lineage>
        <taxon>Bacteria</taxon>
        <taxon>Pseudomonadati</taxon>
        <taxon>Bacteroidota</taxon>
        <taxon>Flavobacteriia</taxon>
        <taxon>Flavobacteriales</taxon>
        <taxon>Flavobacteriaceae</taxon>
    </lineage>
</organism>
<sequence length="381" mass="45248">MINIIKNYKSVRNHTEYLCSFLELEDFTPQSAAFASPPKWHIAHTTWFFEQMILLKYDKNYTVYNKEFSYLFNSYYNTIGKRIARHERGLLTRPSVKEVLDYRKYVDEKMLSLLSKEIKEVNTLTILGLNHEQQHQELLLTDLKYTFSKNPLYPVYKNENYVNDTNSHEGWLEIKEGIYEIGHNSDTFCFDNELGKHRVFLEPFKISKSLVTNKEYLEFVKDNGYKNSKYWLDDGWHWLQENKISKPLYWEHINDVWYQYTLSGLIKLDDNAIACHLSFYEASAFAFWKGMRLPTEFEWETAANNLNWGQRWEWTNSAYLPYPNFKISDGAVGEYNGKFMINTMVLRGASSATSKNHSRTTYRNFFAPNTQWQFTGIRLAK</sequence>
<dbReference type="PATRIC" id="fig|1300348.6.peg.2524"/>
<protein>
    <submittedName>
        <fullName evidence="3">Ergothioneine biosynthesis protein EgtB</fullName>
    </submittedName>
</protein>
<dbReference type="Proteomes" id="UP000037716">
    <property type="component" value="Unassembled WGS sequence"/>
</dbReference>
<dbReference type="InterPro" id="IPR005532">
    <property type="entry name" value="SUMF_dom"/>
</dbReference>
<dbReference type="InterPro" id="IPR051043">
    <property type="entry name" value="Sulfatase_Mod_Factor_Kinase"/>
</dbReference>
<dbReference type="InterPro" id="IPR016187">
    <property type="entry name" value="CTDL_fold"/>
</dbReference>
<dbReference type="RefSeq" id="WP_053975018.1">
    <property type="nucleotide sequence ID" value="NZ_FNUE01000002.1"/>
</dbReference>
<dbReference type="STRING" id="1300348.I602_2523"/>
<dbReference type="GO" id="GO:0052699">
    <property type="term" value="P:ergothioneine biosynthetic process"/>
    <property type="evidence" value="ECO:0007669"/>
    <property type="project" value="InterPro"/>
</dbReference>
<dbReference type="Gene3D" id="3.90.1580.10">
    <property type="entry name" value="paralog of FGE (formylglycine-generating enzyme)"/>
    <property type="match status" value="2"/>
</dbReference>
<dbReference type="OrthoDB" id="9768004at2"/>
<dbReference type="EMBL" id="FNUE01000002">
    <property type="protein sequence ID" value="SEE55207.1"/>
    <property type="molecule type" value="Genomic_DNA"/>
</dbReference>
<dbReference type="PANTHER" id="PTHR23150:SF36">
    <property type="entry name" value="HERCYNINE OXYGENASE"/>
    <property type="match status" value="1"/>
</dbReference>
<proteinExistence type="predicted"/>